<organism evidence="3 4">
    <name type="scientific">Anaerobranca gottschalkii DSM 13577</name>
    <dbReference type="NCBI Taxonomy" id="1120990"/>
    <lineage>
        <taxon>Bacteria</taxon>
        <taxon>Bacillati</taxon>
        <taxon>Bacillota</taxon>
        <taxon>Clostridia</taxon>
        <taxon>Eubacteriales</taxon>
        <taxon>Proteinivoracaceae</taxon>
        <taxon>Anaerobranca</taxon>
    </lineage>
</organism>
<reference evidence="4" key="1">
    <citation type="submission" date="2016-10" db="EMBL/GenBank/DDBJ databases">
        <authorList>
            <person name="Varghese N."/>
            <person name="Submissions S."/>
        </authorList>
    </citation>
    <scope>NUCLEOTIDE SEQUENCE [LARGE SCALE GENOMIC DNA]</scope>
    <source>
        <strain evidence="4">DSM 13577</strain>
    </source>
</reference>
<comment type="similarity">
    <text evidence="1">Belongs to the flagella basal body rod proteins family.</text>
</comment>
<dbReference type="Pfam" id="PF06429">
    <property type="entry name" value="Flg_bbr_C"/>
    <property type="match status" value="1"/>
</dbReference>
<keyword evidence="3" id="KW-0966">Cell projection</keyword>
<evidence type="ECO:0000313" key="4">
    <source>
        <dbReference type="Proteomes" id="UP000243819"/>
    </source>
</evidence>
<proteinExistence type="inferred from homology"/>
<keyword evidence="4" id="KW-1185">Reference proteome</keyword>
<feature type="domain" description="Flagellar basal-body/hook protein C-terminal" evidence="2">
    <location>
        <begin position="9"/>
        <end position="54"/>
    </location>
</feature>
<evidence type="ECO:0000256" key="1">
    <source>
        <dbReference type="ARBA" id="ARBA00009677"/>
    </source>
</evidence>
<feature type="non-terminal residue" evidence="3">
    <location>
        <position position="1"/>
    </location>
</feature>
<name>A0A1I0CQB2_9FIRM</name>
<sequence length="56" mass="6142">PNPIQSPIRQGALEGSNVDLGEQIAFLMMSQRALEASAKLVQTTDEMMAQANNLRR</sequence>
<keyword evidence="3" id="KW-0969">Cilium</keyword>
<evidence type="ECO:0000313" key="3">
    <source>
        <dbReference type="EMBL" id="SET21947.1"/>
    </source>
</evidence>
<dbReference type="AlphaFoldDB" id="A0A1I0CQB2"/>
<keyword evidence="3" id="KW-0282">Flagellum</keyword>
<protein>
    <submittedName>
        <fullName evidence="3">Flagellar basal body rod FlgEFG protein C-terminal</fullName>
    </submittedName>
</protein>
<dbReference type="Proteomes" id="UP000243819">
    <property type="component" value="Unassembled WGS sequence"/>
</dbReference>
<accession>A0A1I0CQB2</accession>
<dbReference type="EMBL" id="FOIF01000087">
    <property type="protein sequence ID" value="SET21947.1"/>
    <property type="molecule type" value="Genomic_DNA"/>
</dbReference>
<evidence type="ECO:0000259" key="2">
    <source>
        <dbReference type="Pfam" id="PF06429"/>
    </source>
</evidence>
<dbReference type="InterPro" id="IPR010930">
    <property type="entry name" value="Flg_bb/hook_C_dom"/>
</dbReference>
<gene>
    <name evidence="3" type="ORF">SAMN03080614_10876</name>
</gene>